<dbReference type="Ensembl" id="ENSMMOT00000011635.1">
    <property type="protein sequence ID" value="ENSMMOP00000011439.1"/>
    <property type="gene ID" value="ENSMMOG00000008802.1"/>
</dbReference>
<reference evidence="1" key="1">
    <citation type="submission" date="2025-08" db="UniProtKB">
        <authorList>
            <consortium name="Ensembl"/>
        </authorList>
    </citation>
    <scope>IDENTIFICATION</scope>
</reference>
<dbReference type="AlphaFoldDB" id="A0A3Q3WQV9"/>
<evidence type="ECO:0000313" key="1">
    <source>
        <dbReference type="Ensembl" id="ENSMMOP00000011439.1"/>
    </source>
</evidence>
<keyword evidence="2" id="KW-1185">Reference proteome</keyword>
<evidence type="ECO:0000313" key="2">
    <source>
        <dbReference type="Proteomes" id="UP000261620"/>
    </source>
</evidence>
<reference evidence="1" key="2">
    <citation type="submission" date="2025-09" db="UniProtKB">
        <authorList>
            <consortium name="Ensembl"/>
        </authorList>
    </citation>
    <scope>IDENTIFICATION</scope>
</reference>
<protein>
    <submittedName>
        <fullName evidence="1">Uncharacterized protein</fullName>
    </submittedName>
</protein>
<name>A0A3Q3WQV9_MOLML</name>
<proteinExistence type="predicted"/>
<dbReference type="Proteomes" id="UP000261620">
    <property type="component" value="Unplaced"/>
</dbReference>
<sequence length="42" mass="4734">APRGLISLIDDAHMCAPYASWQGQRGMKSLLSLTLFWHCEKT</sequence>
<organism evidence="1 2">
    <name type="scientific">Mola mola</name>
    <name type="common">Ocean sunfish</name>
    <name type="synonym">Tetraodon mola</name>
    <dbReference type="NCBI Taxonomy" id="94237"/>
    <lineage>
        <taxon>Eukaryota</taxon>
        <taxon>Metazoa</taxon>
        <taxon>Chordata</taxon>
        <taxon>Craniata</taxon>
        <taxon>Vertebrata</taxon>
        <taxon>Euteleostomi</taxon>
        <taxon>Actinopterygii</taxon>
        <taxon>Neopterygii</taxon>
        <taxon>Teleostei</taxon>
        <taxon>Neoteleostei</taxon>
        <taxon>Acanthomorphata</taxon>
        <taxon>Eupercaria</taxon>
        <taxon>Tetraodontiformes</taxon>
        <taxon>Molidae</taxon>
        <taxon>Mola</taxon>
    </lineage>
</organism>
<accession>A0A3Q3WQV9</accession>